<dbReference type="InterPro" id="IPR006783">
    <property type="entry name" value="Transposase_ISC1217"/>
</dbReference>
<sequence>MGDTFITTKKILKKCKELGIEYIGKLRKNIIIEFFGKKVKVEELFEKDFQNRKSKLRTINKVEFKLSDRIVNIPNVGRVKIVAVLMENQKKPKYLVSTNYKKKIENIIIEYMKRPKIEEKHKRDKSILEVEGNYLTSEKSNIGFIRLMAIVSNCIEYLSYKYGLSFYEVVKECCKELIKKGIP</sequence>
<evidence type="ECO:0000313" key="1">
    <source>
        <dbReference type="EMBL" id="AIJ05531.1"/>
    </source>
</evidence>
<dbReference type="Proteomes" id="UP000028781">
    <property type="component" value="Chromosome"/>
</dbReference>
<dbReference type="AlphaFoldDB" id="A0A076LBK3"/>
<gene>
    <name evidence="1" type="ORF">JH146_0682</name>
</gene>
<dbReference type="RefSeq" id="WP_236953683.1">
    <property type="nucleotide sequence ID" value="NZ_CP009149.1"/>
</dbReference>
<dbReference type="HOGENOM" id="CLU_1472085_0_0_2"/>
<dbReference type="EMBL" id="CP009149">
    <property type="protein sequence ID" value="AIJ05531.1"/>
    <property type="molecule type" value="Genomic_DNA"/>
</dbReference>
<proteinExistence type="predicted"/>
<dbReference type="KEGG" id="mjh:JH146_0682"/>
<accession>A0A076LBK3</accession>
<reference evidence="1 2" key="1">
    <citation type="journal article" date="2015" name="Int. J. Syst. Evol. Microbiol.">
        <title>M ethanocaldococcus bathoardescens sp. nov., a hyperthermophilic methanogen isolated from a volcanically active deep-sea hydrothermal vent.</title>
        <authorList>
            <person name="Stewart L.C."/>
            <person name="Jung J.H."/>
            <person name="Kim Y.T."/>
            <person name="Kwon S.W."/>
            <person name="Park C.S."/>
            <person name="Holden J.F."/>
        </authorList>
    </citation>
    <scope>NUCLEOTIDE SEQUENCE [LARGE SCALE GENOMIC DNA]</scope>
    <source>
        <strain evidence="1 2">JH146</strain>
    </source>
</reference>
<keyword evidence="2" id="KW-1185">Reference proteome</keyword>
<organism evidence="1 2">
    <name type="scientific">Methanocaldococcus bathoardescens</name>
    <dbReference type="NCBI Taxonomy" id="1301915"/>
    <lineage>
        <taxon>Archaea</taxon>
        <taxon>Methanobacteriati</taxon>
        <taxon>Methanobacteriota</taxon>
        <taxon>Methanomada group</taxon>
        <taxon>Methanococci</taxon>
        <taxon>Methanococcales</taxon>
        <taxon>Methanocaldococcaceae</taxon>
        <taxon>Methanocaldococcus</taxon>
    </lineage>
</organism>
<dbReference type="Pfam" id="PF04693">
    <property type="entry name" value="DDE_Tnp_2"/>
    <property type="match status" value="1"/>
</dbReference>
<dbReference type="GeneID" id="42317321"/>
<dbReference type="STRING" id="1301915.JH146_0682"/>
<evidence type="ECO:0000313" key="2">
    <source>
        <dbReference type="Proteomes" id="UP000028781"/>
    </source>
</evidence>
<protein>
    <submittedName>
        <fullName evidence="1">Uncharacterized protein</fullName>
    </submittedName>
</protein>
<name>A0A076LBK3_9EURY</name>